<dbReference type="Pfam" id="PF12801">
    <property type="entry name" value="Fer4_5"/>
    <property type="match status" value="2"/>
</dbReference>
<name>A0A939H3U3_9CLOT</name>
<evidence type="ECO:0000256" key="1">
    <source>
        <dbReference type="ARBA" id="ARBA00022448"/>
    </source>
</evidence>
<proteinExistence type="predicted"/>
<feature type="transmembrane region" description="Helical" evidence="7">
    <location>
        <begin position="30"/>
        <end position="53"/>
    </location>
</feature>
<dbReference type="InterPro" id="IPR051684">
    <property type="entry name" value="Electron_Trans/Redox"/>
</dbReference>
<dbReference type="EMBL" id="JAFNJU010000001">
    <property type="protein sequence ID" value="MBO1263634.1"/>
    <property type="molecule type" value="Genomic_DNA"/>
</dbReference>
<keyword evidence="4" id="KW-0249">Electron transport</keyword>
<evidence type="ECO:0000256" key="5">
    <source>
        <dbReference type="ARBA" id="ARBA00023004"/>
    </source>
</evidence>
<organism evidence="9 10">
    <name type="scientific">Proteiniclasticum aestuarii</name>
    <dbReference type="NCBI Taxonomy" id="2817862"/>
    <lineage>
        <taxon>Bacteria</taxon>
        <taxon>Bacillati</taxon>
        <taxon>Bacillota</taxon>
        <taxon>Clostridia</taxon>
        <taxon>Eubacteriales</taxon>
        <taxon>Clostridiaceae</taxon>
        <taxon>Proteiniclasticum</taxon>
    </lineage>
</organism>
<evidence type="ECO:0000256" key="2">
    <source>
        <dbReference type="ARBA" id="ARBA00022485"/>
    </source>
</evidence>
<keyword evidence="7" id="KW-0812">Transmembrane</keyword>
<dbReference type="PROSITE" id="PS51379">
    <property type="entry name" value="4FE4S_FER_2"/>
    <property type="match status" value="2"/>
</dbReference>
<evidence type="ECO:0000256" key="6">
    <source>
        <dbReference type="ARBA" id="ARBA00023014"/>
    </source>
</evidence>
<gene>
    <name evidence="9" type="ORF">J3A84_01085</name>
</gene>
<sequence length="204" mass="23149">MTTKSTQVAIQIFFLILFGILVFLGKPQIWMILFVASMIFAFAFSRIYCGYICPINTLMKPVKWIKKKLHLKDHEVSPLLEKPATRIVVLVLLISLFLISVVSGKKLPVLPAMVLLGAILTLFFHEELWHRFLCPYGLFLSFPSKKAKYFITISSDLCVNCTKCAKVCPSKAVIRKDKHEILKDECLVCGECIRSCPTNAISYK</sequence>
<dbReference type="AlphaFoldDB" id="A0A939H3U3"/>
<keyword evidence="1" id="KW-0813">Transport</keyword>
<feature type="domain" description="4Fe-4S ferredoxin-type" evidence="8">
    <location>
        <begin position="177"/>
        <end position="204"/>
    </location>
</feature>
<dbReference type="PROSITE" id="PS00198">
    <property type="entry name" value="4FE4S_FER_1"/>
    <property type="match status" value="1"/>
</dbReference>
<keyword evidence="2" id="KW-0004">4Fe-4S</keyword>
<feature type="domain" description="4Fe-4S ferredoxin-type" evidence="8">
    <location>
        <begin position="149"/>
        <end position="173"/>
    </location>
</feature>
<dbReference type="RefSeq" id="WP_207598147.1">
    <property type="nucleotide sequence ID" value="NZ_JAFNJU010000001.1"/>
</dbReference>
<keyword evidence="3" id="KW-0479">Metal-binding</keyword>
<keyword evidence="7" id="KW-0472">Membrane</keyword>
<dbReference type="Gene3D" id="3.30.70.20">
    <property type="match status" value="2"/>
</dbReference>
<feature type="transmembrane region" description="Helical" evidence="7">
    <location>
        <begin position="84"/>
        <end position="102"/>
    </location>
</feature>
<keyword evidence="6" id="KW-0411">Iron-sulfur</keyword>
<dbReference type="PANTHER" id="PTHR30176:SF3">
    <property type="entry name" value="FERREDOXIN-TYPE PROTEIN NAPH"/>
    <property type="match status" value="1"/>
</dbReference>
<evidence type="ECO:0000256" key="3">
    <source>
        <dbReference type="ARBA" id="ARBA00022723"/>
    </source>
</evidence>
<reference evidence="9" key="1">
    <citation type="submission" date="2021-03" db="EMBL/GenBank/DDBJ databases">
        <title>Proteiniclasticum marinus sp. nov., isolated from tidal flat sediment.</title>
        <authorList>
            <person name="Namirimu T."/>
            <person name="Yang J.-A."/>
            <person name="Yang S.-H."/>
            <person name="Kim Y.-J."/>
            <person name="Kwon K.K."/>
        </authorList>
    </citation>
    <scope>NUCLEOTIDE SEQUENCE</scope>
    <source>
        <strain evidence="9">SCR006</strain>
    </source>
</reference>
<feature type="transmembrane region" description="Helical" evidence="7">
    <location>
        <begin position="108"/>
        <end position="125"/>
    </location>
</feature>
<evidence type="ECO:0000259" key="8">
    <source>
        <dbReference type="PROSITE" id="PS51379"/>
    </source>
</evidence>
<protein>
    <submittedName>
        <fullName evidence="9">4Fe-4S binding protein</fullName>
    </submittedName>
</protein>
<dbReference type="GO" id="GO:0046872">
    <property type="term" value="F:metal ion binding"/>
    <property type="evidence" value="ECO:0007669"/>
    <property type="project" value="UniProtKB-KW"/>
</dbReference>
<dbReference type="SUPFAM" id="SSF54862">
    <property type="entry name" value="4Fe-4S ferredoxins"/>
    <property type="match status" value="1"/>
</dbReference>
<dbReference type="Pfam" id="PF14697">
    <property type="entry name" value="Fer4_21"/>
    <property type="match status" value="1"/>
</dbReference>
<comment type="caution">
    <text evidence="9">The sequence shown here is derived from an EMBL/GenBank/DDBJ whole genome shotgun (WGS) entry which is preliminary data.</text>
</comment>
<dbReference type="GO" id="GO:0005886">
    <property type="term" value="C:plasma membrane"/>
    <property type="evidence" value="ECO:0007669"/>
    <property type="project" value="TreeGrafter"/>
</dbReference>
<dbReference type="InterPro" id="IPR017900">
    <property type="entry name" value="4Fe4S_Fe_S_CS"/>
</dbReference>
<keyword evidence="5" id="KW-0408">Iron</keyword>
<evidence type="ECO:0000256" key="4">
    <source>
        <dbReference type="ARBA" id="ARBA00022982"/>
    </source>
</evidence>
<dbReference type="Proteomes" id="UP000664218">
    <property type="component" value="Unassembled WGS sequence"/>
</dbReference>
<dbReference type="PANTHER" id="PTHR30176">
    <property type="entry name" value="FERREDOXIN-TYPE PROTEIN NAPH"/>
    <property type="match status" value="1"/>
</dbReference>
<accession>A0A939H3U3</accession>
<evidence type="ECO:0000313" key="10">
    <source>
        <dbReference type="Proteomes" id="UP000664218"/>
    </source>
</evidence>
<evidence type="ECO:0000256" key="7">
    <source>
        <dbReference type="SAM" id="Phobius"/>
    </source>
</evidence>
<feature type="transmembrane region" description="Helical" evidence="7">
    <location>
        <begin position="7"/>
        <end position="24"/>
    </location>
</feature>
<keyword evidence="7" id="KW-1133">Transmembrane helix</keyword>
<dbReference type="GO" id="GO:0051539">
    <property type="term" value="F:4 iron, 4 sulfur cluster binding"/>
    <property type="evidence" value="ECO:0007669"/>
    <property type="project" value="UniProtKB-KW"/>
</dbReference>
<dbReference type="InterPro" id="IPR017896">
    <property type="entry name" value="4Fe4S_Fe-S-bd"/>
</dbReference>
<evidence type="ECO:0000313" key="9">
    <source>
        <dbReference type="EMBL" id="MBO1263634.1"/>
    </source>
</evidence>
<keyword evidence="10" id="KW-1185">Reference proteome</keyword>